<proteinExistence type="evidence at transcript level"/>
<feature type="domain" description="Peptidase S9A N-terminal" evidence="9">
    <location>
        <begin position="107"/>
        <end position="512"/>
    </location>
</feature>
<dbReference type="EC" id="3.4.21.-" evidence="7"/>
<evidence type="ECO:0000256" key="5">
    <source>
        <dbReference type="ARBA" id="ARBA00022801"/>
    </source>
</evidence>
<dbReference type="GO" id="GO:0005829">
    <property type="term" value="C:cytosol"/>
    <property type="evidence" value="ECO:0007669"/>
    <property type="project" value="TreeGrafter"/>
</dbReference>
<dbReference type="SUPFAM" id="SSF53474">
    <property type="entry name" value="alpha/beta-Hydrolases"/>
    <property type="match status" value="1"/>
</dbReference>
<dbReference type="PANTHER" id="PTHR42881:SF2">
    <property type="entry name" value="PROLYL ENDOPEPTIDASE"/>
    <property type="match status" value="1"/>
</dbReference>
<keyword evidence="6 7" id="KW-0720">Serine protease</keyword>
<dbReference type="GO" id="GO:0070012">
    <property type="term" value="F:oligopeptidase activity"/>
    <property type="evidence" value="ECO:0007669"/>
    <property type="project" value="TreeGrafter"/>
</dbReference>
<reference evidence="10" key="1">
    <citation type="submission" date="2017-11" db="EMBL/GenBank/DDBJ databases">
        <title>The sensing device of the deep-sea amphipod.</title>
        <authorList>
            <person name="Kobayashi H."/>
            <person name="Nagahama T."/>
            <person name="Arai W."/>
            <person name="Sasagawa Y."/>
            <person name="Umeda M."/>
            <person name="Hayashi T."/>
            <person name="Nikaido I."/>
            <person name="Watanabe H."/>
            <person name="Oguri K."/>
            <person name="Kitazato H."/>
            <person name="Fujioka K."/>
            <person name="Kido Y."/>
            <person name="Takami H."/>
        </authorList>
    </citation>
    <scope>NUCLEOTIDE SEQUENCE</scope>
    <source>
        <tissue evidence="10">Whole body</tissue>
    </source>
</reference>
<dbReference type="Pfam" id="PF00326">
    <property type="entry name" value="Peptidase_S9"/>
    <property type="match status" value="1"/>
</dbReference>
<dbReference type="InterPro" id="IPR002470">
    <property type="entry name" value="Peptidase_S9A"/>
</dbReference>
<dbReference type="GO" id="GO:0006508">
    <property type="term" value="P:proteolysis"/>
    <property type="evidence" value="ECO:0007669"/>
    <property type="project" value="UniProtKB-KW"/>
</dbReference>
<evidence type="ECO:0000313" key="10">
    <source>
        <dbReference type="EMBL" id="LAC20434.1"/>
    </source>
</evidence>
<dbReference type="AlphaFoldDB" id="A0A6A7FQF3"/>
<dbReference type="PANTHER" id="PTHR42881">
    <property type="entry name" value="PROLYL ENDOPEPTIDASE"/>
    <property type="match status" value="1"/>
</dbReference>
<keyword evidence="4 7" id="KW-0645">Protease</keyword>
<comment type="catalytic activity">
    <reaction evidence="1">
        <text>Hydrolysis of Pro-|-Xaa &gt;&gt; Ala-|-Xaa in oligopeptides.</text>
        <dbReference type="EC" id="3.4.21.26"/>
    </reaction>
</comment>
<dbReference type="Gene3D" id="3.40.50.1820">
    <property type="entry name" value="alpha/beta hydrolase"/>
    <property type="match status" value="1"/>
</dbReference>
<keyword evidence="5 7" id="KW-0378">Hydrolase</keyword>
<evidence type="ECO:0000256" key="3">
    <source>
        <dbReference type="ARBA" id="ARBA00016310"/>
    </source>
</evidence>
<dbReference type="InterPro" id="IPR023302">
    <property type="entry name" value="Pept_S9A_N"/>
</dbReference>
<dbReference type="GO" id="GO:0004252">
    <property type="term" value="F:serine-type endopeptidase activity"/>
    <property type="evidence" value="ECO:0007669"/>
    <property type="project" value="UniProtKB-UniRule"/>
</dbReference>
<dbReference type="FunFam" id="2.130.10.120:FF:000001">
    <property type="entry name" value="Prolyl endopeptidase"/>
    <property type="match status" value="1"/>
</dbReference>
<dbReference type="EMBL" id="IACT01001070">
    <property type="protein sequence ID" value="LAC20434.1"/>
    <property type="molecule type" value="mRNA"/>
</dbReference>
<dbReference type="PRINTS" id="PR00862">
    <property type="entry name" value="PROLIGOPTASE"/>
</dbReference>
<evidence type="ECO:0000256" key="4">
    <source>
        <dbReference type="ARBA" id="ARBA00022670"/>
    </source>
</evidence>
<evidence type="ECO:0000259" key="9">
    <source>
        <dbReference type="Pfam" id="PF02897"/>
    </source>
</evidence>
<evidence type="ECO:0000256" key="1">
    <source>
        <dbReference type="ARBA" id="ARBA00001070"/>
    </source>
</evidence>
<dbReference type="Pfam" id="PF02897">
    <property type="entry name" value="Peptidase_S9_N"/>
    <property type="match status" value="1"/>
</dbReference>
<sequence length="803" mass="91351">MQNSMSISSSHILRLAFRKNNFVKCGKLRLLHQDSLTRSRVDSVANRRLLQTGCSSLSTRHNCCGTSTFCQLQVLRLLHRFIKEEKVQIAEKTKALQDSQHCIMKYPNVRRDETFVEELHGNKVPDPYRWLEDVDSEETKKFVEAQNAITVPFLEQCTDRAMIKEKLTAMNNHPKYSCPYKKGSRYFYYMNRGLENQSILYVQDSLDGEAREYLNPNKLSEDGTVSIAGSHFSEDGETHAYMLSSSGSDWTTVHFKNVSTGENYPEVLEKVKFSGLAWTHDNKGVFYGCYRNQEGKTDGSETTSNQNQKLYYHRVGTKQEEDVLVVEFPQEPSWLIGASVSDCGKYLLVTPMKCCEENLVFFANIPEKITERISLTPIIDKFEHKYEFVSNDGTVCNFRTNDDAPNYRLISIDLLDPAKEKWTVLLEENSKDVLDWVEPIHNDKMLCCYIKDVKSVLEIRSLTTGKLECELPLPIGTIVAVSGERKHKELFYKFTSKLSPGIIYHLDMTKQPYDPKVFREIKVSGLDASLYEMQQVFYHSKDGTRIPMFLMHRKGVTLDGCNPVLLYGYGGFNISMQPTFSYGQILFMQLVNGVVAVPNIRGGGEYGEEWHNGGCLLKKQNGFDDFHAAAEYLVKEGYTKPSLITIQGGSNGGLLVAACSNQKPDNYAAVIAQVGVMDLLRYHKFTIGYMWCSDYGSPDEREHFTNLYKFSPYHNVRMPETGQHPATLLLTADHDDRVVPLHSFKLISEMQHKLSAKQQTNPLLIRIDTKAGHGGGKPTMKVIEETTDIFCFAMNCLKLRATK</sequence>
<evidence type="ECO:0000259" key="8">
    <source>
        <dbReference type="Pfam" id="PF00326"/>
    </source>
</evidence>
<dbReference type="SUPFAM" id="SSF50993">
    <property type="entry name" value="Peptidase/esterase 'gauge' domain"/>
    <property type="match status" value="1"/>
</dbReference>
<protein>
    <recommendedName>
        <fullName evidence="3 7">Prolyl endopeptidase</fullName>
        <ecNumber evidence="7">3.4.21.-</ecNumber>
    </recommendedName>
</protein>
<organism evidence="10">
    <name type="scientific">Hirondellea gigas</name>
    <dbReference type="NCBI Taxonomy" id="1518452"/>
    <lineage>
        <taxon>Eukaryota</taxon>
        <taxon>Metazoa</taxon>
        <taxon>Ecdysozoa</taxon>
        <taxon>Arthropoda</taxon>
        <taxon>Crustacea</taxon>
        <taxon>Multicrustacea</taxon>
        <taxon>Malacostraca</taxon>
        <taxon>Eumalacostraca</taxon>
        <taxon>Peracarida</taxon>
        <taxon>Amphipoda</taxon>
        <taxon>Amphilochidea</taxon>
        <taxon>Lysianassida</taxon>
        <taxon>Lysianassidira</taxon>
        <taxon>Lysianassoidea</taxon>
        <taxon>Lysianassidae</taxon>
        <taxon>Hirondellea</taxon>
    </lineage>
</organism>
<evidence type="ECO:0000256" key="7">
    <source>
        <dbReference type="RuleBase" id="RU368024"/>
    </source>
</evidence>
<dbReference type="InterPro" id="IPR001375">
    <property type="entry name" value="Peptidase_S9_cat"/>
</dbReference>
<dbReference type="FunFam" id="3.40.50.1820:FF:000005">
    <property type="entry name" value="Prolyl endopeptidase"/>
    <property type="match status" value="1"/>
</dbReference>
<dbReference type="PROSITE" id="PS00708">
    <property type="entry name" value="PRO_ENDOPEP_SER"/>
    <property type="match status" value="1"/>
</dbReference>
<dbReference type="InterPro" id="IPR029058">
    <property type="entry name" value="AB_hydrolase_fold"/>
</dbReference>
<accession>A0A6A7FQF3</accession>
<name>A0A6A7FQF3_9CRUS</name>
<dbReference type="Gene3D" id="2.130.10.120">
    <property type="entry name" value="Prolyl oligopeptidase, N-terminal domain"/>
    <property type="match status" value="1"/>
</dbReference>
<evidence type="ECO:0000256" key="6">
    <source>
        <dbReference type="ARBA" id="ARBA00022825"/>
    </source>
</evidence>
<evidence type="ECO:0000256" key="2">
    <source>
        <dbReference type="ARBA" id="ARBA00005228"/>
    </source>
</evidence>
<dbReference type="InterPro" id="IPR002471">
    <property type="entry name" value="Pept_S9_AS"/>
</dbReference>
<dbReference type="InterPro" id="IPR051167">
    <property type="entry name" value="Prolyl_oligopep/macrocyclase"/>
</dbReference>
<comment type="similarity">
    <text evidence="2 7">Belongs to the peptidase S9A family.</text>
</comment>
<feature type="domain" description="Peptidase S9 prolyl oligopeptidase catalytic" evidence="8">
    <location>
        <begin position="580"/>
        <end position="798"/>
    </location>
</feature>